<dbReference type="KEGG" id="oxy:HCG48_10585"/>
<proteinExistence type="predicted"/>
<accession>A0A6H1U5P9</accession>
<gene>
    <name evidence="1" type="ORF">HCG48_10585</name>
</gene>
<dbReference type="EMBL" id="CP051167">
    <property type="protein sequence ID" value="QIZ73697.1"/>
    <property type="molecule type" value="Genomic_DNA"/>
</dbReference>
<keyword evidence="2" id="KW-1185">Reference proteome</keyword>
<evidence type="ECO:0000313" key="2">
    <source>
        <dbReference type="Proteomes" id="UP000500857"/>
    </source>
</evidence>
<organism evidence="1 2">
    <name type="scientific">Oxynema aestuarii AP17</name>
    <dbReference type="NCBI Taxonomy" id="2064643"/>
    <lineage>
        <taxon>Bacteria</taxon>
        <taxon>Bacillati</taxon>
        <taxon>Cyanobacteriota</taxon>
        <taxon>Cyanophyceae</taxon>
        <taxon>Oscillatoriophycideae</taxon>
        <taxon>Oscillatoriales</taxon>
        <taxon>Oscillatoriaceae</taxon>
        <taxon>Oxynema</taxon>
        <taxon>Oxynema aestuarii</taxon>
    </lineage>
</organism>
<sequence length="115" mass="13147">MDYETARNFLIDQGMALQTQRNPDDLLRRLQDGKAPIPGQLTSILLALKRLFEDVQDRDSLDRPLVLALYLLAIQSQQLFEQGVRSRVGWPPLLKEDLQRVAKGVESIFSGVWKN</sequence>
<protein>
    <submittedName>
        <fullName evidence="1">Dethiobiotin synthetase</fullName>
    </submittedName>
</protein>
<name>A0A6H1U5P9_9CYAN</name>
<reference evidence="1 2" key="1">
    <citation type="submission" date="2020-04" db="EMBL/GenBank/DDBJ databases">
        <authorList>
            <person name="Basu S."/>
            <person name="Maruthanayagam V."/>
            <person name="Chakraborty S."/>
            <person name="Pramanik A."/>
            <person name="Mukherjee J."/>
            <person name="Brink B."/>
        </authorList>
    </citation>
    <scope>NUCLEOTIDE SEQUENCE [LARGE SCALE GENOMIC DNA]</scope>
    <source>
        <strain evidence="1 2">AP17</strain>
    </source>
</reference>
<dbReference type="RefSeq" id="WP_168571841.1">
    <property type="nucleotide sequence ID" value="NZ_CP051167.1"/>
</dbReference>
<dbReference type="Proteomes" id="UP000500857">
    <property type="component" value="Chromosome"/>
</dbReference>
<dbReference type="AlphaFoldDB" id="A0A6H1U5P9"/>
<evidence type="ECO:0000313" key="1">
    <source>
        <dbReference type="EMBL" id="QIZ73697.1"/>
    </source>
</evidence>